<gene>
    <name evidence="1" type="ORF">MPL1_01318</name>
</gene>
<evidence type="ECO:0000313" key="2">
    <source>
        <dbReference type="Proteomes" id="UP000012019"/>
    </source>
</evidence>
<sequence length="112" mass="11949">MQINNNPVFLPATVAGVNDKQTAAKLPVVYQPEVVSKTPLATETRSTTSVVNAITDESSAREVRFVRAFATLSAQQSASTDNPLPSAVKQYVQVASMPLESNNSGRIVDESV</sequence>
<dbReference type="Proteomes" id="UP000012019">
    <property type="component" value="Unassembled WGS sequence"/>
</dbReference>
<protein>
    <submittedName>
        <fullName evidence="1">Uncharacterized protein</fullName>
    </submittedName>
</protein>
<keyword evidence="2" id="KW-1185">Reference proteome</keyword>
<dbReference type="RefSeq" id="WP_009725318.1">
    <property type="nucleotide sequence ID" value="NZ_APHR01000006.1"/>
</dbReference>
<accession>M7P3M0</accession>
<proteinExistence type="predicted"/>
<dbReference type="STRING" id="1286106.MPL1_01318"/>
<evidence type="ECO:0000313" key="1">
    <source>
        <dbReference type="EMBL" id="EMR14112.1"/>
    </source>
</evidence>
<comment type="caution">
    <text evidence="1">The sequence shown here is derived from an EMBL/GenBank/DDBJ whole genome shotgun (WGS) entry which is preliminary data.</text>
</comment>
<organism evidence="1 2">
    <name type="scientific">Methylophaga lonarensis MPL</name>
    <dbReference type="NCBI Taxonomy" id="1286106"/>
    <lineage>
        <taxon>Bacteria</taxon>
        <taxon>Pseudomonadati</taxon>
        <taxon>Pseudomonadota</taxon>
        <taxon>Gammaproteobacteria</taxon>
        <taxon>Thiotrichales</taxon>
        <taxon>Piscirickettsiaceae</taxon>
        <taxon>Methylophaga</taxon>
    </lineage>
</organism>
<reference evidence="1 2" key="1">
    <citation type="journal article" date="2013" name="Genome Announc.">
        <title>Draft Genome Sequence of Methylophaga lonarensis MPLT, a Haloalkaliphilic (Non-Methane-Utilizing) Methylotroph.</title>
        <authorList>
            <person name="Shetty S.A."/>
            <person name="Marathe N.P."/>
            <person name="Munot H."/>
            <person name="Antony C.P."/>
            <person name="Dhotre D.P."/>
            <person name="Murrell J.C."/>
            <person name="Shouche Y.S."/>
        </authorList>
    </citation>
    <scope>NUCLEOTIDE SEQUENCE [LARGE SCALE GENOMIC DNA]</scope>
    <source>
        <strain evidence="1 2">MPL</strain>
    </source>
</reference>
<dbReference type="EMBL" id="APHR01000006">
    <property type="protein sequence ID" value="EMR14112.1"/>
    <property type="molecule type" value="Genomic_DNA"/>
</dbReference>
<name>M7P3M0_9GAMM</name>
<dbReference type="AlphaFoldDB" id="M7P3M0"/>